<proteinExistence type="predicted"/>
<name>A0A9P6ZHU0_9AGAM</name>
<sequence>MFILGTISFFANVKYTEMIWIDLRDAAGGLLALIKNEMAYRINVLALSPGHTQGWFMQALLLHRCFAIWDWAIVVTNILSDIVYSYRGGCERRNNIDIELVHHCVKVGLTVIYTILVAHRLLGMRSKMKEVVAQYDSSLYNTVVMAIESAVSYSIFAITFIIAQVQGIVQLFIIIRVATRRAYTPERSTRVAAAPTTIVFSNTVSDATE</sequence>
<evidence type="ECO:0000256" key="1">
    <source>
        <dbReference type="SAM" id="Phobius"/>
    </source>
</evidence>
<keyword evidence="1" id="KW-0812">Transmembrane</keyword>
<dbReference type="AlphaFoldDB" id="A0A9P6ZHU0"/>
<comment type="caution">
    <text evidence="2">The sequence shown here is derived from an EMBL/GenBank/DDBJ whole genome shotgun (WGS) entry which is preliminary data.</text>
</comment>
<accession>A0A9P6ZHU0</accession>
<keyword evidence="1" id="KW-0472">Membrane</keyword>
<keyword evidence="3" id="KW-1185">Reference proteome</keyword>
<reference evidence="2" key="1">
    <citation type="journal article" date="2020" name="New Phytol.">
        <title>Comparative genomics reveals dynamic genome evolution in host specialist ectomycorrhizal fungi.</title>
        <authorList>
            <person name="Lofgren L.A."/>
            <person name="Nguyen N.H."/>
            <person name="Vilgalys R."/>
            <person name="Ruytinx J."/>
            <person name="Liao H.L."/>
            <person name="Branco S."/>
            <person name="Kuo A."/>
            <person name="LaButti K."/>
            <person name="Lipzen A."/>
            <person name="Andreopoulos W."/>
            <person name="Pangilinan J."/>
            <person name="Riley R."/>
            <person name="Hundley H."/>
            <person name="Na H."/>
            <person name="Barry K."/>
            <person name="Grigoriev I.V."/>
            <person name="Stajich J.E."/>
            <person name="Kennedy P.G."/>
        </authorList>
    </citation>
    <scope>NUCLEOTIDE SEQUENCE</scope>
    <source>
        <strain evidence="2">DOB743</strain>
    </source>
</reference>
<protein>
    <submittedName>
        <fullName evidence="2">Uncharacterized protein</fullName>
    </submittedName>
</protein>
<evidence type="ECO:0000313" key="3">
    <source>
        <dbReference type="Proteomes" id="UP000714275"/>
    </source>
</evidence>
<dbReference type="Proteomes" id="UP000714275">
    <property type="component" value="Unassembled WGS sequence"/>
</dbReference>
<dbReference type="OrthoDB" id="10455822at2759"/>
<keyword evidence="1" id="KW-1133">Transmembrane helix</keyword>
<organism evidence="2 3">
    <name type="scientific">Suillus placidus</name>
    <dbReference type="NCBI Taxonomy" id="48579"/>
    <lineage>
        <taxon>Eukaryota</taxon>
        <taxon>Fungi</taxon>
        <taxon>Dikarya</taxon>
        <taxon>Basidiomycota</taxon>
        <taxon>Agaricomycotina</taxon>
        <taxon>Agaricomycetes</taxon>
        <taxon>Agaricomycetidae</taxon>
        <taxon>Boletales</taxon>
        <taxon>Suillineae</taxon>
        <taxon>Suillaceae</taxon>
        <taxon>Suillus</taxon>
    </lineage>
</organism>
<gene>
    <name evidence="2" type="ORF">EV702DRAFT_1204020</name>
</gene>
<feature type="transmembrane region" description="Helical" evidence="1">
    <location>
        <begin position="153"/>
        <end position="178"/>
    </location>
</feature>
<feature type="transmembrane region" description="Helical" evidence="1">
    <location>
        <begin position="100"/>
        <end position="122"/>
    </location>
</feature>
<dbReference type="EMBL" id="JABBWD010000093">
    <property type="protein sequence ID" value="KAG1766719.1"/>
    <property type="molecule type" value="Genomic_DNA"/>
</dbReference>
<evidence type="ECO:0000313" key="2">
    <source>
        <dbReference type="EMBL" id="KAG1766719.1"/>
    </source>
</evidence>
<feature type="transmembrane region" description="Helical" evidence="1">
    <location>
        <begin position="55"/>
        <end position="79"/>
    </location>
</feature>